<keyword evidence="4" id="KW-0969">Cilium</keyword>
<gene>
    <name evidence="4" type="ORF">EmuJ_000798100</name>
</gene>
<dbReference type="InterPro" id="IPR039857">
    <property type="entry name" value="Ift122/121"/>
</dbReference>
<reference evidence="4" key="1">
    <citation type="journal article" date="2013" name="Nature">
        <title>The genomes of four tapeworm species reveal adaptations to parasitism.</title>
        <authorList>
            <person name="Tsai I.J."/>
            <person name="Zarowiecki M."/>
            <person name="Holroyd N."/>
            <person name="Garciarrubio A."/>
            <person name="Sanchez-Flores A."/>
            <person name="Brooks K.L."/>
            <person name="Tracey A."/>
            <person name="Bobes R.J."/>
            <person name="Fragoso G."/>
            <person name="Sciutto E."/>
            <person name="Aslett M."/>
            <person name="Beasley H."/>
            <person name="Bennett H.M."/>
            <person name="Cai J."/>
            <person name="Camicia F."/>
            <person name="Clark R."/>
            <person name="Cucher M."/>
            <person name="De Silva N."/>
            <person name="Day T.A."/>
            <person name="Deplazes P."/>
            <person name="Estrada K."/>
            <person name="Fernandez C."/>
            <person name="Holland P.W."/>
            <person name="Hou J."/>
            <person name="Hu S."/>
            <person name="Huckvale T."/>
            <person name="Hung S.S."/>
            <person name="Kamenetzky L."/>
            <person name="Keane J.A."/>
            <person name="Kiss F."/>
            <person name="Koziol U."/>
            <person name="Lambert O."/>
            <person name="Liu K."/>
            <person name="Luo X."/>
            <person name="Luo Y."/>
            <person name="Macchiaroli N."/>
            <person name="Nichol S."/>
            <person name="Paps J."/>
            <person name="Parkinson J."/>
            <person name="Pouchkina-Stantcheva N."/>
            <person name="Riddiford N."/>
            <person name="Rosenzvit M."/>
            <person name="Salinas G."/>
            <person name="Wasmuth J.D."/>
            <person name="Zamanian M."/>
            <person name="Zheng Y."/>
            <person name="Cai X."/>
            <person name="Soberon X."/>
            <person name="Olson P.D."/>
            <person name="Laclette J.P."/>
            <person name="Brehm K."/>
            <person name="Berriman M."/>
            <person name="Garciarrubio A."/>
            <person name="Bobes R.J."/>
            <person name="Fragoso G."/>
            <person name="Sanchez-Flores A."/>
            <person name="Estrada K."/>
            <person name="Cevallos M.A."/>
            <person name="Morett E."/>
            <person name="Gonzalez V."/>
            <person name="Portillo T."/>
            <person name="Ochoa-Leyva A."/>
            <person name="Jose M.V."/>
            <person name="Sciutto E."/>
            <person name="Landa A."/>
            <person name="Jimenez L."/>
            <person name="Valdes V."/>
            <person name="Carrero J.C."/>
            <person name="Larralde C."/>
            <person name="Morales-Montor J."/>
            <person name="Limon-Lason J."/>
            <person name="Soberon X."/>
            <person name="Laclette J.P."/>
        </authorList>
    </citation>
    <scope>NUCLEOTIDE SEQUENCE [LARGE SCALE GENOMIC DNA]</scope>
</reference>
<evidence type="ECO:0000313" key="4">
    <source>
        <dbReference type="EMBL" id="CDS40402.1"/>
    </source>
</evidence>
<dbReference type="SUPFAM" id="SSF50978">
    <property type="entry name" value="WD40 repeat-like"/>
    <property type="match status" value="1"/>
</dbReference>
<evidence type="ECO:0000256" key="2">
    <source>
        <dbReference type="ARBA" id="ARBA00022737"/>
    </source>
</evidence>
<dbReference type="GO" id="GO:0097730">
    <property type="term" value="C:non-motile cilium"/>
    <property type="evidence" value="ECO:0007669"/>
    <property type="project" value="TreeGrafter"/>
</dbReference>
<dbReference type="PANTHER" id="PTHR12764:SF4">
    <property type="entry name" value="INTRAFLAGELLAR TRANSPORT PROTEIN 122 HOMOLOG"/>
    <property type="match status" value="1"/>
</dbReference>
<proteinExistence type="predicted"/>
<name>A0A068YAX0_ECHMU</name>
<dbReference type="eggNOG" id="KOG1538">
    <property type="taxonomic scope" value="Eukaryota"/>
</dbReference>
<reference evidence="4" key="2">
    <citation type="submission" date="2015-11" db="EMBL/GenBank/DDBJ databases">
        <authorList>
            <person name="Zhang Y."/>
            <person name="Guo Z."/>
        </authorList>
    </citation>
    <scope>NUCLEOTIDE SEQUENCE</scope>
</reference>
<dbReference type="Proteomes" id="UP000017246">
    <property type="component" value="Unassembled WGS sequence"/>
</dbReference>
<dbReference type="OMA" id="YAFREIM"/>
<sequence length="285" mass="32598">MLAVCDWSERLSFYHLAGKQVLQPSGSLMSRLTIAQKSVKGPVGIKCGKDRYLGFIPMCMKWIGDLSEYLAVAGQNRKVNLYSYEGCQLGALSEENSWIVSSAKHPREKCLIIGCQDGTIRSLTYSLPLVHSFFRDRYAFREIMTDVVIQHLVTEQRGKLTFSVSRYPARIKCRDVVERIAVYRNRLAIQLSDRILIYESALDDPFDMHYRIQQKVMLKFDCQLLLLTSQHIVHFQGRRITCINSQGKVVREWRAEAPVQCTCQQGGLEEVEGLIIGMYCQSNSE</sequence>
<dbReference type="GO" id="GO:1905515">
    <property type="term" value="P:non-motile cilium assembly"/>
    <property type="evidence" value="ECO:0007669"/>
    <property type="project" value="TreeGrafter"/>
</dbReference>
<protein>
    <submittedName>
        <fullName evidence="4">Intraflagellar transport protein 122</fullName>
    </submittedName>
</protein>
<evidence type="ECO:0000313" key="5">
    <source>
        <dbReference type="Proteomes" id="UP000017246"/>
    </source>
</evidence>
<keyword evidence="5" id="KW-1185">Reference proteome</keyword>
<dbReference type="PANTHER" id="PTHR12764">
    <property type="entry name" value="WD REPEAT DOMAIN-RELATED"/>
    <property type="match status" value="1"/>
</dbReference>
<dbReference type="STRING" id="6211.A0A068YAX0"/>
<dbReference type="EMBL" id="LN902841">
    <property type="protein sequence ID" value="CDS40402.1"/>
    <property type="molecule type" value="Genomic_DNA"/>
</dbReference>
<dbReference type="AlphaFoldDB" id="A0A068YAX0"/>
<dbReference type="Pfam" id="PF23377">
    <property type="entry name" value="Beta-prop_IFT122_2nd"/>
    <property type="match status" value="1"/>
</dbReference>
<evidence type="ECO:0000256" key="1">
    <source>
        <dbReference type="ARBA" id="ARBA00022574"/>
    </source>
</evidence>
<evidence type="ECO:0000259" key="3">
    <source>
        <dbReference type="Pfam" id="PF23377"/>
    </source>
</evidence>
<dbReference type="GO" id="GO:0061512">
    <property type="term" value="P:protein localization to cilium"/>
    <property type="evidence" value="ECO:0007669"/>
    <property type="project" value="TreeGrafter"/>
</dbReference>
<keyword evidence="4" id="KW-0282">Flagellum</keyword>
<dbReference type="InterPro" id="IPR036322">
    <property type="entry name" value="WD40_repeat_dom_sf"/>
</dbReference>
<keyword evidence="1" id="KW-0853">WD repeat</keyword>
<organism evidence="4 5">
    <name type="scientific">Echinococcus multilocularis</name>
    <name type="common">Fox tapeworm</name>
    <dbReference type="NCBI Taxonomy" id="6211"/>
    <lineage>
        <taxon>Eukaryota</taxon>
        <taxon>Metazoa</taxon>
        <taxon>Spiralia</taxon>
        <taxon>Lophotrochozoa</taxon>
        <taxon>Platyhelminthes</taxon>
        <taxon>Cestoda</taxon>
        <taxon>Eucestoda</taxon>
        <taxon>Cyclophyllidea</taxon>
        <taxon>Taeniidae</taxon>
        <taxon>Echinococcus</taxon>
    </lineage>
</organism>
<dbReference type="GO" id="GO:0035721">
    <property type="term" value="P:intraciliary retrograde transport"/>
    <property type="evidence" value="ECO:0007669"/>
    <property type="project" value="TreeGrafter"/>
</dbReference>
<feature type="domain" description="IFT122 second beta-propeller" evidence="3">
    <location>
        <begin position="131"/>
        <end position="278"/>
    </location>
</feature>
<keyword evidence="4" id="KW-0966">Cell projection</keyword>
<dbReference type="GO" id="GO:0030991">
    <property type="term" value="C:intraciliary transport particle A"/>
    <property type="evidence" value="ECO:0007669"/>
    <property type="project" value="TreeGrafter"/>
</dbReference>
<dbReference type="OrthoDB" id="10255582at2759"/>
<keyword evidence="2" id="KW-0677">Repeat</keyword>
<dbReference type="InterPro" id="IPR056152">
    <property type="entry name" value="Beta-prop_IFT122_2nd"/>
</dbReference>
<accession>A0A068YAX0</accession>